<feature type="compositionally biased region" description="Low complexity" evidence="2">
    <location>
        <begin position="313"/>
        <end position="351"/>
    </location>
</feature>
<feature type="region of interest" description="Disordered" evidence="2">
    <location>
        <begin position="1372"/>
        <end position="1398"/>
    </location>
</feature>
<evidence type="ECO:0000313" key="5">
    <source>
        <dbReference type="Proteomes" id="UP000799770"/>
    </source>
</evidence>
<feature type="region of interest" description="Disordered" evidence="2">
    <location>
        <begin position="208"/>
        <end position="267"/>
    </location>
</feature>
<feature type="signal peptide" evidence="3">
    <location>
        <begin position="1"/>
        <end position="16"/>
    </location>
</feature>
<feature type="compositionally biased region" description="Polar residues" evidence="2">
    <location>
        <begin position="1472"/>
        <end position="1481"/>
    </location>
</feature>
<feature type="region of interest" description="Disordered" evidence="2">
    <location>
        <begin position="296"/>
        <end position="380"/>
    </location>
</feature>
<evidence type="ECO:0000313" key="4">
    <source>
        <dbReference type="EMBL" id="KAF2112514.1"/>
    </source>
</evidence>
<keyword evidence="5" id="KW-1185">Reference proteome</keyword>
<dbReference type="OrthoDB" id="3886018at2759"/>
<feature type="compositionally biased region" description="Low complexity" evidence="2">
    <location>
        <begin position="224"/>
        <end position="235"/>
    </location>
</feature>
<name>A0A6A5Z0D3_9PLEO</name>
<feature type="compositionally biased region" description="Polar residues" evidence="2">
    <location>
        <begin position="1067"/>
        <end position="1077"/>
    </location>
</feature>
<accession>A0A6A5Z0D3</accession>
<feature type="chain" id="PRO_5025602945" evidence="3">
    <location>
        <begin position="17"/>
        <end position="1688"/>
    </location>
</feature>
<evidence type="ECO:0000256" key="2">
    <source>
        <dbReference type="SAM" id="MobiDB-lite"/>
    </source>
</evidence>
<gene>
    <name evidence="4" type="ORF">BDV96DRAFT_664083</name>
</gene>
<proteinExistence type="predicted"/>
<keyword evidence="1 3" id="KW-0732">Signal</keyword>
<dbReference type="EMBL" id="ML977330">
    <property type="protein sequence ID" value="KAF2112514.1"/>
    <property type="molecule type" value="Genomic_DNA"/>
</dbReference>
<feature type="region of interest" description="Disordered" evidence="2">
    <location>
        <begin position="1021"/>
        <end position="1042"/>
    </location>
</feature>
<protein>
    <submittedName>
        <fullName evidence="4">Uncharacterized protein</fullName>
    </submittedName>
</protein>
<feature type="compositionally biased region" description="Low complexity" evidence="2">
    <location>
        <begin position="367"/>
        <end position="376"/>
    </location>
</feature>
<feature type="region of interest" description="Disordered" evidence="2">
    <location>
        <begin position="1589"/>
        <end position="1688"/>
    </location>
</feature>
<feature type="compositionally biased region" description="Low complexity" evidence="2">
    <location>
        <begin position="154"/>
        <end position="163"/>
    </location>
</feature>
<reference evidence="4" key="1">
    <citation type="journal article" date="2020" name="Stud. Mycol.">
        <title>101 Dothideomycetes genomes: a test case for predicting lifestyles and emergence of pathogens.</title>
        <authorList>
            <person name="Haridas S."/>
            <person name="Albert R."/>
            <person name="Binder M."/>
            <person name="Bloem J."/>
            <person name="Labutti K."/>
            <person name="Salamov A."/>
            <person name="Andreopoulos B."/>
            <person name="Baker S."/>
            <person name="Barry K."/>
            <person name="Bills G."/>
            <person name="Bluhm B."/>
            <person name="Cannon C."/>
            <person name="Castanera R."/>
            <person name="Culley D."/>
            <person name="Daum C."/>
            <person name="Ezra D."/>
            <person name="Gonzalez J."/>
            <person name="Henrissat B."/>
            <person name="Kuo A."/>
            <person name="Liang C."/>
            <person name="Lipzen A."/>
            <person name="Lutzoni F."/>
            <person name="Magnuson J."/>
            <person name="Mondo S."/>
            <person name="Nolan M."/>
            <person name="Ohm R."/>
            <person name="Pangilinan J."/>
            <person name="Park H.-J."/>
            <person name="Ramirez L."/>
            <person name="Alfaro M."/>
            <person name="Sun H."/>
            <person name="Tritt A."/>
            <person name="Yoshinaga Y."/>
            <person name="Zwiers L.-H."/>
            <person name="Turgeon B."/>
            <person name="Goodwin S."/>
            <person name="Spatafora J."/>
            <person name="Crous P."/>
            <person name="Grigoriev I."/>
        </authorList>
    </citation>
    <scope>NUCLEOTIDE SEQUENCE</scope>
    <source>
        <strain evidence="4">CBS 627.86</strain>
    </source>
</reference>
<feature type="compositionally biased region" description="Polar residues" evidence="2">
    <location>
        <begin position="1383"/>
        <end position="1398"/>
    </location>
</feature>
<feature type="compositionally biased region" description="Polar residues" evidence="2">
    <location>
        <begin position="208"/>
        <end position="223"/>
    </location>
</feature>
<feature type="compositionally biased region" description="Polar residues" evidence="2">
    <location>
        <begin position="1589"/>
        <end position="1604"/>
    </location>
</feature>
<feature type="compositionally biased region" description="Low complexity" evidence="2">
    <location>
        <begin position="1372"/>
        <end position="1382"/>
    </location>
</feature>
<feature type="region of interest" description="Disordered" evidence="2">
    <location>
        <begin position="597"/>
        <end position="623"/>
    </location>
</feature>
<feature type="compositionally biased region" description="Polar residues" evidence="2">
    <location>
        <begin position="236"/>
        <end position="261"/>
    </location>
</feature>
<feature type="region of interest" description="Disordered" evidence="2">
    <location>
        <begin position="154"/>
        <end position="196"/>
    </location>
</feature>
<dbReference type="Pfam" id="PF00399">
    <property type="entry name" value="PIR"/>
    <property type="match status" value="1"/>
</dbReference>
<dbReference type="PROSITE" id="PS50256">
    <property type="entry name" value="PIR_REPEAT_2"/>
    <property type="match status" value="1"/>
</dbReference>
<feature type="compositionally biased region" description="Low complexity" evidence="2">
    <location>
        <begin position="1432"/>
        <end position="1471"/>
    </location>
</feature>
<evidence type="ECO:0000256" key="3">
    <source>
        <dbReference type="SAM" id="SignalP"/>
    </source>
</evidence>
<dbReference type="InterPro" id="IPR000420">
    <property type="entry name" value="Yeast_PIR_rpt"/>
</dbReference>
<feature type="compositionally biased region" description="Low complexity" evidence="2">
    <location>
        <begin position="1482"/>
        <end position="1575"/>
    </location>
</feature>
<sequence length="1688" mass="176224">MCLQLKTLALLTLSSAVFHTSALLAEASTTASTWICTPTATNPSSCYAPITQISDGQIQVPTACLPTSSTRSLRILTLTTQVTQDVGTTVVPAQAVRSLQHDACPSGYAPSLPGFASSTSASAPVGSSGTATVTSDGSSTMSWVISTFSIRISTTSSPESTPIKGSSTFLESESGTGMSTRSGSSTSSLSLSNPSGASSVISLIPSGSLTTSPISDTESAVTGSLSIDSSASSGSPTLPTQSASSPPTGTNAPTISAPFQPSITGSTISGLSSGSGLSTLTTDSISMIASSLLTMSDSKTDRSSFPTTRDRLSTSLSDSISSPSLLTSVTARPSDSASSSNFLSSAPSLTSETAIRSSSGTPGGTSFGNPSSSSTPIGMPLSNFTIPTGAITGTPTVSSFTAPPSTAVSTTGGDVFPTQGSSSFVFNTTFLATSSSTPWQPTLGDTTATATNTTAVLWPTPSPTDFDFGKNIKDLDDFFILFWEWIELWKRDHTNHKDEILIRFDDIFDLLGKFKLKLPSPPDIPVPDCMHPPKPKCGPFPLNFICDLAAAVIHLVECMMDNLNKLKDSIIHLEDEGIDDLVLHIKNFMEALKTWDPKTQPPYIDDPPKQPTPSGPSLKTCSPQTTVTETSVSCLVTPVSTNAQLTTQSCTTTTSTKVGCDIVGFATTMTSTATCSPSLAYRTSVSCVAAPDTTNPASTTQSCATVTSKVSGCDITGTATTTITSLPASKTACRRDCPHCRGPSSTGGQASPLASGVLHRDIAKRALRKPANYGGNINTFMQDMCSMPGADRLRHAGPGDEFSTTGATWRLENTMRTFCVSNLWGCTSVVVISRKRVWLSHIYEMPSMWDTWGTDVFTRDVKTPIEQGGGNSNIPVGSGVGSFAGTGGDFDATVQENNVRAFIIGPVVHLMGHYSNDVAHALEHDEIKIILATQLHIPSNTIDVVTYRPLEVDAGIDPWTSLDEARGKILINYDASEPVAPNANGGACPKRPALDFWVEDRATAYYSDAWSAFPNQLVPPSGNQGWNQDSSPTGNQTSAVSGCESTPTFTGIPCAKDCPICGSGPTAPSQSASTVHTPEQHHSLTKRALPKPDDFDGDMTEFMKSLCYGLGHSVRHATQGDPYSTTFGTWSLETTPETFCVEQLWGCTAVVVVSRKRVWMAHLFENPTVRAFPGTDIWRTQIEYPFEHGGAQSNIPPDQSLGAFAQPGGDFDVNDAENNLQVFLMAPTLEYQGESVPSVMANPLTHNAIDELLMRLLHIDLSRITIFPYQRLRVGVAGTTWDTLRNSPYGKIAVAYDPFSSFGPVPGQAPCLRPNLEVWVEAGQDARYFDSWAPYAKQIGVAPQKRFAWNGTELVRRDAPACTIAFSSVPSTLTTTISPSSSNRGTQSFGQTGSWTTSSATNVLSTSKSDSIISSTTGSFKGSSSMSSLTFSSGSSASGFQSPTKTVTVSSSSDSDTSSSTTSSKSAWSSSIGSLTATPVPTSGTQSSSSSSSQPSTSSSSASSSAGTGSLSSSSSQSPTSPSSGSSSTGTAILPSSSSSQSSSSSSSGSSFTNTGILSSSSSSQSSTSSSFSSSEFATRSSFQITISGSAFPITTTSTKSLPSLNPWDTPGHLTPPTASPWTTETTPRKKSSTSSSSAQPISEPLLNPGHGPKSGQPSNNIPPSVPDLTGTSSWVPSPLTGEAVVTG</sequence>
<feature type="compositionally biased region" description="Low complexity" evidence="2">
    <location>
        <begin position="172"/>
        <end position="196"/>
    </location>
</feature>
<dbReference type="GO" id="GO:0005199">
    <property type="term" value="F:structural constituent of cell wall"/>
    <property type="evidence" value="ECO:0007669"/>
    <property type="project" value="InterPro"/>
</dbReference>
<organism evidence="4 5">
    <name type="scientific">Lophiotrema nucula</name>
    <dbReference type="NCBI Taxonomy" id="690887"/>
    <lineage>
        <taxon>Eukaryota</taxon>
        <taxon>Fungi</taxon>
        <taxon>Dikarya</taxon>
        <taxon>Ascomycota</taxon>
        <taxon>Pezizomycotina</taxon>
        <taxon>Dothideomycetes</taxon>
        <taxon>Pleosporomycetidae</taxon>
        <taxon>Pleosporales</taxon>
        <taxon>Lophiotremataceae</taxon>
        <taxon>Lophiotrema</taxon>
    </lineage>
</organism>
<dbReference type="Proteomes" id="UP000799770">
    <property type="component" value="Unassembled WGS sequence"/>
</dbReference>
<feature type="compositionally biased region" description="Basic and acidic residues" evidence="2">
    <location>
        <begin position="298"/>
        <end position="312"/>
    </location>
</feature>
<feature type="region of interest" description="Disordered" evidence="2">
    <location>
        <begin position="1432"/>
        <end position="1575"/>
    </location>
</feature>
<evidence type="ECO:0000256" key="1">
    <source>
        <dbReference type="ARBA" id="ARBA00022729"/>
    </source>
</evidence>
<feature type="region of interest" description="Disordered" evidence="2">
    <location>
        <begin position="1067"/>
        <end position="1092"/>
    </location>
</feature>